<feature type="transmembrane region" description="Helical" evidence="6">
    <location>
        <begin position="41"/>
        <end position="61"/>
    </location>
</feature>
<keyword evidence="6" id="KW-0812">Transmembrane</keyword>
<evidence type="ECO:0000313" key="7">
    <source>
        <dbReference type="EMBL" id="KAF2997842.1"/>
    </source>
</evidence>
<dbReference type="AlphaFoldDB" id="A0A9P4W9B7"/>
<organism evidence="7 8">
    <name type="scientific">Curvularia kusanoi</name>
    <name type="common">Cochliobolus kusanoi</name>
    <dbReference type="NCBI Taxonomy" id="90978"/>
    <lineage>
        <taxon>Eukaryota</taxon>
        <taxon>Fungi</taxon>
        <taxon>Dikarya</taxon>
        <taxon>Ascomycota</taxon>
        <taxon>Pezizomycotina</taxon>
        <taxon>Dothideomycetes</taxon>
        <taxon>Pleosporomycetidae</taxon>
        <taxon>Pleosporales</taxon>
        <taxon>Pleosporineae</taxon>
        <taxon>Pleosporaceae</taxon>
        <taxon>Curvularia</taxon>
    </lineage>
</organism>
<dbReference type="Pfam" id="PF11951">
    <property type="entry name" value="Fungal_trans_2"/>
    <property type="match status" value="1"/>
</dbReference>
<dbReference type="InterPro" id="IPR021858">
    <property type="entry name" value="Fun_TF"/>
</dbReference>
<evidence type="ECO:0000256" key="4">
    <source>
        <dbReference type="ARBA" id="ARBA00023242"/>
    </source>
</evidence>
<keyword evidence="8" id="KW-1185">Reference proteome</keyword>
<evidence type="ECO:0000256" key="6">
    <source>
        <dbReference type="SAM" id="Phobius"/>
    </source>
</evidence>
<dbReference type="InterPro" id="IPR036864">
    <property type="entry name" value="Zn2-C6_fun-type_DNA-bd_sf"/>
</dbReference>
<protein>
    <recommendedName>
        <fullName evidence="2">3-phytase</fullName>
        <ecNumber evidence="2">3.1.3.8</ecNumber>
    </recommendedName>
</protein>
<accession>A0A9P4W9B7</accession>
<keyword evidence="6" id="KW-0472">Membrane</keyword>
<dbReference type="PANTHER" id="PTHR20963:SF24">
    <property type="entry name" value="3-PHYTASE B"/>
    <property type="match status" value="1"/>
</dbReference>
<feature type="compositionally biased region" description="Polar residues" evidence="5">
    <location>
        <begin position="520"/>
        <end position="546"/>
    </location>
</feature>
<sequence length="1100" mass="122654">MMTRAWNRMRGNRSYDYAPLPLSEKEAYPEFKQRRQERSRFTVLGLVLCIAGCLFALYGLVSSLAAPTNKSCDTVNEGYRCSPKTTHFWGQYSLWYSVPSEISVQPPKGCHVTFANVLSRHGGRDPTAGKSLAYALLIANIQNTSTAFPDEFAFLKHYEYKLGADELTAAGRQEMVNSGAHFFRRYHKLVKKHTPFVRAGGQHRVVQSGQKWLEGIAQSVKAEPRDVDVIIPEGTEWNNTLSHDVCPAFEGGPHHGLGERAQHIWASKFVPPIQERVNSKLGTDLSATYIVYLMDMCPFDTLAHPSAKVSPFCHLFTEEEWHQYDYFQTLGKYYGYGAGNPLGATQGVGYVNELLARLQNKHVEDNTNTNRTLDSDPATFPLDRKVYADFSHDNDISGVLAALGLYNQTKPLSNTTVQSTQETHGFSAAWTVPFASRMTNKPGSTANKPPANARRTTHQAHIFVNMSRQLPIRLSKLKAVKSIAAMASPPPPSPSKNTENPKLILKFPGDLWDACDPRAHQNNPSNASQTAQSAFQTSNNQAQASEDQPHRPARSPRSCNIKIAGFQYGGPDRKSKKGSQWENKVTLKQPCLEPGCATCMERRKKGCDLKRPSCSQCLQRKIQCGGYDLDRVFVRSKYDPNPLTTTTPAERRGSASDLVALTAPTYQVIPISLARTAFTTKGTEAVFELFPAQEGSGGALLANSFWQFLATLSIREEPLRQTIFAIGLVALGKGYNDQMVLRKGRTMYGKALQELGASLQNPGRGSFEALLATTRLMGFFEILYGTEGEGMTQAQIWMSHAQGEIALIISKGPEAFREGPAHLLFTLARYNAAIIGTRSRRHMVFNEENWKTIPWQAKGKPASDTIVDILLEIPEILGELDYLDHMTADDPRFDDLRLMMVMKCWTVHCNLNAWVTRNLNEVCTPPADEPMPIEFPNLSIASVSLKYWATATLLYQSLDRALRYSVNDTLPPYLNRPHGRPFARLITRSASWLFRKENGAIGPTTLSFPLGVAMMYIRQSGVPDLDYMKLVFAAWSAPEWPRSIKAFLMSMGNTIPQPTHDRTIPENPVTWSTREMEAVADIDGNSLADPFVNQSRYKPV</sequence>
<evidence type="ECO:0000313" key="8">
    <source>
        <dbReference type="Proteomes" id="UP000801428"/>
    </source>
</evidence>
<dbReference type="CDD" id="cd00067">
    <property type="entry name" value="GAL4"/>
    <property type="match status" value="1"/>
</dbReference>
<comment type="caution">
    <text evidence="7">The sequence shown here is derived from an EMBL/GenBank/DDBJ whole genome shotgun (WGS) entry which is preliminary data.</text>
</comment>
<keyword evidence="3" id="KW-0378">Hydrolase</keyword>
<evidence type="ECO:0000256" key="1">
    <source>
        <dbReference type="ARBA" id="ARBA00005375"/>
    </source>
</evidence>
<proteinExistence type="inferred from homology"/>
<dbReference type="EMBL" id="SWKU01000021">
    <property type="protein sequence ID" value="KAF2997842.1"/>
    <property type="molecule type" value="Genomic_DNA"/>
</dbReference>
<dbReference type="GO" id="GO:0003993">
    <property type="term" value="F:acid phosphatase activity"/>
    <property type="evidence" value="ECO:0007669"/>
    <property type="project" value="TreeGrafter"/>
</dbReference>
<dbReference type="GO" id="GO:0016158">
    <property type="term" value="F:inositol hexakisphosphate 3-phosphatase activity"/>
    <property type="evidence" value="ECO:0007669"/>
    <property type="project" value="UniProtKB-EC"/>
</dbReference>
<evidence type="ECO:0000256" key="3">
    <source>
        <dbReference type="ARBA" id="ARBA00022801"/>
    </source>
</evidence>
<dbReference type="Gene3D" id="3.40.50.1240">
    <property type="entry name" value="Phosphoglycerate mutase-like"/>
    <property type="match status" value="1"/>
</dbReference>
<keyword evidence="4" id="KW-0539">Nucleus</keyword>
<dbReference type="SUPFAM" id="SSF53254">
    <property type="entry name" value="Phosphoglycerate mutase-like"/>
    <property type="match status" value="1"/>
</dbReference>
<feature type="region of interest" description="Disordered" evidence="5">
    <location>
        <begin position="514"/>
        <end position="559"/>
    </location>
</feature>
<dbReference type="PROSITE" id="PS00616">
    <property type="entry name" value="HIS_ACID_PHOSPHAT_1"/>
    <property type="match status" value="1"/>
</dbReference>
<dbReference type="GO" id="GO:0000981">
    <property type="term" value="F:DNA-binding transcription factor activity, RNA polymerase II-specific"/>
    <property type="evidence" value="ECO:0007669"/>
    <property type="project" value="InterPro"/>
</dbReference>
<dbReference type="GO" id="GO:0008270">
    <property type="term" value="F:zinc ion binding"/>
    <property type="evidence" value="ECO:0007669"/>
    <property type="project" value="InterPro"/>
</dbReference>
<comment type="similarity">
    <text evidence="1">Belongs to the histidine acid phosphatase family.</text>
</comment>
<evidence type="ECO:0000256" key="2">
    <source>
        <dbReference type="ARBA" id="ARBA00012632"/>
    </source>
</evidence>
<name>A0A9P4W9B7_CURKU</name>
<dbReference type="CDD" id="cd07061">
    <property type="entry name" value="HP_HAP_like"/>
    <property type="match status" value="1"/>
</dbReference>
<dbReference type="InterPro" id="IPR033379">
    <property type="entry name" value="Acid_Pase_AS"/>
</dbReference>
<dbReference type="PANTHER" id="PTHR20963">
    <property type="entry name" value="MULTIPLE INOSITOL POLYPHOSPHATE PHOSPHATASE-RELATED"/>
    <property type="match status" value="1"/>
</dbReference>
<dbReference type="Pfam" id="PF00328">
    <property type="entry name" value="His_Phos_2"/>
    <property type="match status" value="1"/>
</dbReference>
<dbReference type="OrthoDB" id="6509975at2759"/>
<dbReference type="InterPro" id="IPR029033">
    <property type="entry name" value="His_PPase_superfam"/>
</dbReference>
<dbReference type="InterPro" id="IPR001138">
    <property type="entry name" value="Zn2Cys6_DnaBD"/>
</dbReference>
<reference evidence="7" key="1">
    <citation type="submission" date="2019-04" db="EMBL/GenBank/DDBJ databases">
        <title>Sequencing of skin fungus with MAO and IRED activity.</title>
        <authorList>
            <person name="Marsaioli A.J."/>
            <person name="Bonatto J.M.C."/>
            <person name="Reis Junior O."/>
        </authorList>
    </citation>
    <scope>NUCLEOTIDE SEQUENCE</scope>
    <source>
        <strain evidence="7">30M1</strain>
    </source>
</reference>
<dbReference type="SUPFAM" id="SSF57701">
    <property type="entry name" value="Zn2/Cys6 DNA-binding domain"/>
    <property type="match status" value="1"/>
</dbReference>
<gene>
    <name evidence="7" type="ORF">E8E13_001842</name>
</gene>
<dbReference type="InterPro" id="IPR000560">
    <property type="entry name" value="His_Pase_clade-2"/>
</dbReference>
<dbReference type="Proteomes" id="UP000801428">
    <property type="component" value="Unassembled WGS sequence"/>
</dbReference>
<dbReference type="EC" id="3.1.3.8" evidence="2"/>
<evidence type="ECO:0000256" key="5">
    <source>
        <dbReference type="SAM" id="MobiDB-lite"/>
    </source>
</evidence>
<dbReference type="PROSITE" id="PS00778">
    <property type="entry name" value="HIS_ACID_PHOSPHAT_2"/>
    <property type="match status" value="1"/>
</dbReference>
<keyword evidence="6" id="KW-1133">Transmembrane helix</keyword>